<protein>
    <recommendedName>
        <fullName evidence="3">Phage major tail protein, TP901-1 family</fullName>
    </recommendedName>
</protein>
<keyword evidence="2" id="KW-1185">Reference proteome</keyword>
<organism evidence="1 2">
    <name type="scientific">Terrisporobacter glycolicus ATCC 14880 = DSM 1288</name>
    <dbReference type="NCBI Taxonomy" id="1121315"/>
    <lineage>
        <taxon>Bacteria</taxon>
        <taxon>Bacillati</taxon>
        <taxon>Bacillota</taxon>
        <taxon>Clostridia</taxon>
        <taxon>Peptostreptococcales</taxon>
        <taxon>Peptostreptococcaceae</taxon>
        <taxon>Terrisporobacter</taxon>
    </lineage>
</organism>
<dbReference type="RefSeq" id="WP_018592624.1">
    <property type="nucleotide sequence ID" value="NZ_CP117523.1"/>
</dbReference>
<evidence type="ECO:0008006" key="3">
    <source>
        <dbReference type="Google" id="ProtNLM"/>
    </source>
</evidence>
<dbReference type="Proteomes" id="UP001348492">
    <property type="component" value="Chromosome"/>
</dbReference>
<name>A0ABZ2EW11_9FIRM</name>
<reference evidence="1 2" key="1">
    <citation type="journal article" date="2023" name="PLoS ONE">
        <title>Genome-based metabolic and phylogenomic analysis of three Terrisporobacter species.</title>
        <authorList>
            <person name="Boer T."/>
            <person name="Bengelsdorf F.R."/>
            <person name="Bomeke M."/>
            <person name="Daniel R."/>
            <person name="Poehlein A."/>
        </authorList>
    </citation>
    <scope>NUCLEOTIDE SEQUENCE [LARGE SCALE GENOMIC DNA]</scope>
    <source>
        <strain evidence="1 2">DSM 1288</strain>
    </source>
</reference>
<sequence length="166" mass="18335">MQTIFRYMEADYLKKAGTEGTYIFMGAGYTALDESPGAEMDEKTYIHNKTSSSTVKGYKRKFPFTAEMIKDEATIMDLWSVARDSKTGVDAERDYVKADLYSPVESKANTYKARKFKVSVEISDKKGDGGEILELTGNLNAVGDPVLGEFNTSTLTFTADSELTPA</sequence>
<dbReference type="EMBL" id="CP117523">
    <property type="protein sequence ID" value="WWD84121.1"/>
    <property type="molecule type" value="Genomic_DNA"/>
</dbReference>
<accession>A0ABZ2EW11</accession>
<proteinExistence type="predicted"/>
<gene>
    <name evidence="1" type="ORF">TEGL_25430</name>
</gene>
<evidence type="ECO:0000313" key="2">
    <source>
        <dbReference type="Proteomes" id="UP001348492"/>
    </source>
</evidence>
<evidence type="ECO:0000313" key="1">
    <source>
        <dbReference type="EMBL" id="WWD84121.1"/>
    </source>
</evidence>